<dbReference type="KEGG" id="omr:OXIME_000204"/>
<evidence type="ECO:0000256" key="1">
    <source>
        <dbReference type="ARBA" id="ARBA00004141"/>
    </source>
</evidence>
<feature type="transmembrane region" description="Helical" evidence="10">
    <location>
        <begin position="114"/>
        <end position="133"/>
    </location>
</feature>
<dbReference type="GO" id="GO:0016020">
    <property type="term" value="C:membrane"/>
    <property type="evidence" value="ECO:0007669"/>
    <property type="project" value="UniProtKB-SubCell"/>
</dbReference>
<evidence type="ECO:0000256" key="5">
    <source>
        <dbReference type="ARBA" id="ARBA00022989"/>
    </source>
</evidence>
<evidence type="ECO:0000256" key="10">
    <source>
        <dbReference type="SAM" id="Phobius"/>
    </source>
</evidence>
<dbReference type="AlphaFoldDB" id="A0AAX4NED0"/>
<keyword evidence="3" id="KW-0050">Antiport</keyword>
<feature type="transmembrane region" description="Helical" evidence="10">
    <location>
        <begin position="269"/>
        <end position="287"/>
    </location>
</feature>
<dbReference type="Pfam" id="PF00999">
    <property type="entry name" value="Na_H_Exchanger"/>
    <property type="match status" value="1"/>
</dbReference>
<feature type="transmembrane region" description="Helical" evidence="10">
    <location>
        <begin position="357"/>
        <end position="375"/>
    </location>
</feature>
<gene>
    <name evidence="12" type="ORF">OXIME_000204</name>
</gene>
<sequence length="391" mass="42800">MDILLALLGILVFSLILGELFEKFKLPAVPGELISGVILGPAILNWIQPNEVLNGFSEVSLFFIVLLIGVEVTVDLIRKNTSKGFGFTITSFIIPVTLMFVVSFYLFHLHILQALALSVSVGVPSISIISVIIKQYNLLETLDGRIILASVVFTDIIAFSIISIETDFIKILYIIPAIAIFLVILFILDNYIKKNTDAVVGIFKKLHAGDRGEKIIFGSVIISGLLVASIFQFLGVSYILGAFFAGMIISEVMVGKELQGILTRTLNRINEGFFIPIFFGIAGLLVIVPEKSYILLAVVLSSVSILVGGGLTYFRSGKILKMVRRRTTAGILGGRGAVGIIIATIAVNQNIINPEMYTIAVISTIIISVIMTPFVQRQYRDSYEKLSEFQT</sequence>
<keyword evidence="4 10" id="KW-0812">Transmembrane</keyword>
<proteinExistence type="predicted"/>
<evidence type="ECO:0000256" key="3">
    <source>
        <dbReference type="ARBA" id="ARBA00022449"/>
    </source>
</evidence>
<dbReference type="InterPro" id="IPR038770">
    <property type="entry name" value="Na+/solute_symporter_sf"/>
</dbReference>
<dbReference type="InterPro" id="IPR006153">
    <property type="entry name" value="Cation/H_exchanger_TM"/>
</dbReference>
<evidence type="ECO:0000313" key="12">
    <source>
        <dbReference type="EMBL" id="WYX99668.1"/>
    </source>
</evidence>
<keyword evidence="2" id="KW-0813">Transport</keyword>
<dbReference type="GO" id="GO:1902600">
    <property type="term" value="P:proton transmembrane transport"/>
    <property type="evidence" value="ECO:0007669"/>
    <property type="project" value="InterPro"/>
</dbReference>
<evidence type="ECO:0000256" key="9">
    <source>
        <dbReference type="ARBA" id="ARBA00023201"/>
    </source>
</evidence>
<dbReference type="GO" id="GO:0015297">
    <property type="term" value="F:antiporter activity"/>
    <property type="evidence" value="ECO:0007669"/>
    <property type="project" value="UniProtKB-KW"/>
</dbReference>
<dbReference type="EMBL" id="CP133772">
    <property type="protein sequence ID" value="WYX99668.1"/>
    <property type="molecule type" value="Genomic_DNA"/>
</dbReference>
<feature type="transmembrane region" description="Helical" evidence="10">
    <location>
        <begin position="145"/>
        <end position="164"/>
    </location>
</feature>
<dbReference type="GeneID" id="95966928"/>
<keyword evidence="5 10" id="KW-1133">Transmembrane helix</keyword>
<feature type="transmembrane region" description="Helical" evidence="10">
    <location>
        <begin position="171"/>
        <end position="188"/>
    </location>
</feature>
<evidence type="ECO:0000256" key="6">
    <source>
        <dbReference type="ARBA" id="ARBA00023053"/>
    </source>
</evidence>
<evidence type="ECO:0000256" key="7">
    <source>
        <dbReference type="ARBA" id="ARBA00023065"/>
    </source>
</evidence>
<dbReference type="PANTHER" id="PTHR43562:SF3">
    <property type="entry name" value="SODIUM ION_PROTON EXCHANGER (EUROFUNG)"/>
    <property type="match status" value="1"/>
</dbReference>
<feature type="domain" description="Cation/H+ exchanger transmembrane" evidence="11">
    <location>
        <begin position="14"/>
        <end position="375"/>
    </location>
</feature>
<evidence type="ECO:0000256" key="4">
    <source>
        <dbReference type="ARBA" id="ARBA00022692"/>
    </source>
</evidence>
<dbReference type="Gene3D" id="1.20.1530.20">
    <property type="match status" value="1"/>
</dbReference>
<dbReference type="RefSeq" id="WP_393971633.1">
    <property type="nucleotide sequence ID" value="NZ_CP133772.1"/>
</dbReference>
<evidence type="ECO:0000313" key="13">
    <source>
        <dbReference type="Proteomes" id="UP001451606"/>
    </source>
</evidence>
<keyword evidence="13" id="KW-1185">Reference proteome</keyword>
<feature type="transmembrane region" description="Helical" evidence="10">
    <location>
        <begin position="84"/>
        <end position="107"/>
    </location>
</feature>
<feature type="transmembrane region" description="Helical" evidence="10">
    <location>
        <begin position="326"/>
        <end position="345"/>
    </location>
</feature>
<dbReference type="Proteomes" id="UP001451606">
    <property type="component" value="Chromosome"/>
</dbReference>
<evidence type="ECO:0000256" key="8">
    <source>
        <dbReference type="ARBA" id="ARBA00023136"/>
    </source>
</evidence>
<keyword evidence="8 10" id="KW-0472">Membrane</keyword>
<feature type="transmembrane region" description="Helical" evidence="10">
    <location>
        <begin position="59"/>
        <end position="78"/>
    </location>
</feature>
<keyword evidence="9" id="KW-0739">Sodium transport</keyword>
<keyword evidence="7" id="KW-0406">Ion transport</keyword>
<feature type="transmembrane region" description="Helical" evidence="10">
    <location>
        <begin position="293"/>
        <end position="314"/>
    </location>
</feature>
<feature type="transmembrane region" description="Helical" evidence="10">
    <location>
        <begin position="28"/>
        <end position="47"/>
    </location>
</feature>
<protein>
    <submittedName>
        <fullName evidence="12">Cation:proton antiporter</fullName>
    </submittedName>
</protein>
<comment type="subcellular location">
    <subcellularLocation>
        <location evidence="1">Membrane</location>
        <topology evidence="1">Multi-pass membrane protein</topology>
    </subcellularLocation>
</comment>
<dbReference type="PANTHER" id="PTHR43562">
    <property type="entry name" value="NAPA-TYPE SODIUM/HYDROGEN ANTIPORTER"/>
    <property type="match status" value="1"/>
</dbReference>
<organism evidence="12 13">
    <name type="scientific">Oxyplasma meridianum</name>
    <dbReference type="NCBI Taxonomy" id="3073602"/>
    <lineage>
        <taxon>Archaea</taxon>
        <taxon>Methanobacteriati</taxon>
        <taxon>Thermoplasmatota</taxon>
        <taxon>Thermoplasmata</taxon>
        <taxon>Thermoplasmatales</taxon>
        <taxon>Thermoplasmataceae</taxon>
        <taxon>Oxyplasma</taxon>
    </lineage>
</organism>
<accession>A0AAX4NED0</accession>
<keyword evidence="6" id="KW-0915">Sodium</keyword>
<name>A0AAX4NED0_9ARCH</name>
<evidence type="ECO:0000256" key="2">
    <source>
        <dbReference type="ARBA" id="ARBA00022448"/>
    </source>
</evidence>
<feature type="transmembrane region" description="Helical" evidence="10">
    <location>
        <begin position="215"/>
        <end position="248"/>
    </location>
</feature>
<dbReference type="GO" id="GO:0006814">
    <property type="term" value="P:sodium ion transport"/>
    <property type="evidence" value="ECO:0007669"/>
    <property type="project" value="UniProtKB-KW"/>
</dbReference>
<evidence type="ECO:0000259" key="11">
    <source>
        <dbReference type="Pfam" id="PF00999"/>
    </source>
</evidence>
<reference evidence="12 13" key="1">
    <citation type="submission" date="2023-09" db="EMBL/GenBank/DDBJ databases">
        <authorList>
            <person name="Golyshina O.V."/>
            <person name="Lunev E.A."/>
            <person name="Bargiela R."/>
            <person name="Gaines M.C."/>
            <person name="Daum B."/>
            <person name="Bale N.J."/>
            <person name="Koenen M."/>
            <person name="Sinninghe Damst J.S."/>
            <person name="Yakimov M."/>
            <person name="Golyshin P.N."/>
        </authorList>
    </citation>
    <scope>NUCLEOTIDE SEQUENCE [LARGE SCALE GENOMIC DNA]</scope>
    <source>
        <strain evidence="12 13">M1</strain>
    </source>
</reference>